<keyword evidence="4" id="KW-0233">DNA recombination</keyword>
<dbReference type="Pfam" id="PF13356">
    <property type="entry name" value="Arm-DNA-bind_3"/>
    <property type="match status" value="1"/>
</dbReference>
<evidence type="ECO:0000313" key="6">
    <source>
        <dbReference type="EMBL" id="PWF44023.1"/>
    </source>
</evidence>
<organism evidence="6 7">
    <name type="scientific">Massilia glaciei</name>
    <dbReference type="NCBI Taxonomy" id="1524097"/>
    <lineage>
        <taxon>Bacteria</taxon>
        <taxon>Pseudomonadati</taxon>
        <taxon>Pseudomonadota</taxon>
        <taxon>Betaproteobacteria</taxon>
        <taxon>Burkholderiales</taxon>
        <taxon>Oxalobacteraceae</taxon>
        <taxon>Telluria group</taxon>
        <taxon>Massilia</taxon>
    </lineage>
</organism>
<dbReference type="Proteomes" id="UP000241421">
    <property type="component" value="Unassembled WGS sequence"/>
</dbReference>
<evidence type="ECO:0000256" key="1">
    <source>
        <dbReference type="ARBA" id="ARBA00008857"/>
    </source>
</evidence>
<evidence type="ECO:0000256" key="2">
    <source>
        <dbReference type="ARBA" id="ARBA00022908"/>
    </source>
</evidence>
<accession>A0A2U2HGG5</accession>
<dbReference type="PANTHER" id="PTHR30629">
    <property type="entry name" value="PROPHAGE INTEGRASE"/>
    <property type="match status" value="1"/>
</dbReference>
<keyword evidence="7" id="KW-1185">Reference proteome</keyword>
<protein>
    <submittedName>
        <fullName evidence="6">DUF4102 domain-containing protein</fullName>
    </submittedName>
</protein>
<dbReference type="InterPro" id="IPR050808">
    <property type="entry name" value="Phage_Integrase"/>
</dbReference>
<keyword evidence="2" id="KW-0229">DNA integration</keyword>
<comment type="caution">
    <text evidence="6">The sequence shown here is derived from an EMBL/GenBank/DDBJ whole genome shotgun (WGS) entry which is preliminary data.</text>
</comment>
<proteinExistence type="inferred from homology"/>
<evidence type="ECO:0000313" key="7">
    <source>
        <dbReference type="Proteomes" id="UP000241421"/>
    </source>
</evidence>
<dbReference type="InterPro" id="IPR011010">
    <property type="entry name" value="DNA_brk_join_enz"/>
</dbReference>
<dbReference type="InterPro" id="IPR002104">
    <property type="entry name" value="Integrase_catalytic"/>
</dbReference>
<dbReference type="SUPFAM" id="SSF56349">
    <property type="entry name" value="DNA breaking-rejoining enzymes"/>
    <property type="match status" value="1"/>
</dbReference>
<evidence type="ECO:0000256" key="3">
    <source>
        <dbReference type="ARBA" id="ARBA00023125"/>
    </source>
</evidence>
<dbReference type="InterPro" id="IPR038488">
    <property type="entry name" value="Integrase_DNA-bd_sf"/>
</dbReference>
<gene>
    <name evidence="6" type="ORF">C7C56_020005</name>
</gene>
<dbReference type="Gene3D" id="1.10.150.130">
    <property type="match status" value="1"/>
</dbReference>
<dbReference type="PROSITE" id="PS51898">
    <property type="entry name" value="TYR_RECOMBINASE"/>
    <property type="match status" value="1"/>
</dbReference>
<evidence type="ECO:0000259" key="5">
    <source>
        <dbReference type="PROSITE" id="PS51898"/>
    </source>
</evidence>
<comment type="similarity">
    <text evidence="1">Belongs to the 'phage' integrase family.</text>
</comment>
<dbReference type="InterPro" id="IPR025166">
    <property type="entry name" value="Integrase_DNA_bind_dom"/>
</dbReference>
<dbReference type="Gene3D" id="3.30.160.390">
    <property type="entry name" value="Integrase, DNA-binding domain"/>
    <property type="match status" value="1"/>
</dbReference>
<dbReference type="AlphaFoldDB" id="A0A2U2HGG5"/>
<dbReference type="GO" id="GO:0006310">
    <property type="term" value="P:DNA recombination"/>
    <property type="evidence" value="ECO:0007669"/>
    <property type="project" value="UniProtKB-KW"/>
</dbReference>
<feature type="domain" description="Tyr recombinase" evidence="5">
    <location>
        <begin position="249"/>
        <end position="436"/>
    </location>
</feature>
<reference evidence="6 7" key="1">
    <citation type="submission" date="2018-04" db="EMBL/GenBank/DDBJ databases">
        <title>Massilia violaceinigra sp. nov., a novel purple-pigmented bacterium isolated from Tianshan glacier, Xinjiang, China.</title>
        <authorList>
            <person name="Wang H."/>
        </authorList>
    </citation>
    <scope>NUCLEOTIDE SEQUENCE [LARGE SCALE GENOMIC DNA]</scope>
    <source>
        <strain evidence="6 7">B448-2</strain>
    </source>
</reference>
<dbReference type="GO" id="GO:0003677">
    <property type="term" value="F:DNA binding"/>
    <property type="evidence" value="ECO:0007669"/>
    <property type="project" value="UniProtKB-KW"/>
</dbReference>
<dbReference type="Pfam" id="PF00589">
    <property type="entry name" value="Phage_integrase"/>
    <property type="match status" value="1"/>
</dbReference>
<dbReference type="InterPro" id="IPR013762">
    <property type="entry name" value="Integrase-like_cat_sf"/>
</dbReference>
<dbReference type="InterPro" id="IPR010998">
    <property type="entry name" value="Integrase_recombinase_N"/>
</dbReference>
<dbReference type="Gene3D" id="1.10.443.10">
    <property type="entry name" value="Intergrase catalytic core"/>
    <property type="match status" value="1"/>
</dbReference>
<dbReference type="OrthoDB" id="662444at2"/>
<name>A0A2U2HGG5_9BURK</name>
<keyword evidence="3" id="KW-0238">DNA-binding</keyword>
<dbReference type="EMBL" id="PXWF02000272">
    <property type="protein sequence ID" value="PWF44023.1"/>
    <property type="molecule type" value="Genomic_DNA"/>
</dbReference>
<dbReference type="PANTHER" id="PTHR30629:SF2">
    <property type="entry name" value="PROPHAGE INTEGRASE INTS-RELATED"/>
    <property type="match status" value="1"/>
</dbReference>
<evidence type="ECO:0000256" key="4">
    <source>
        <dbReference type="ARBA" id="ARBA00023172"/>
    </source>
</evidence>
<sequence>MASEKFSFTKSALTAVVPPSSGRTYCIDTQTRGLCLDVLASGTKTFQIYRKFDGKPKRIVLGRFSPTLSDARDLPTGTDPLSLIGNSAELNVRMARKLADAVNASMDKSVDPAANARTVRQLKEQEMTLRQAFDRYFSDHVLAHEKRSAQLMKDDFARYLGTVPAGQKKTHGKERSKSAGTVDWETRKLSSISPADTRRMLLNAKDGTGARTSNRILALLRAIFNKMIDWHLYTGANPCAGIDKFKENSRERFLTGDELPRFFAAIDKIDHVDFKDFILLSLFTGARRANVLGMRWQDINFHAAILTIPTEVSKNGNPLTIPLTDAARTVLVRRMGNAPKMANDPAEKTASPYVFAANSATGYMSPPNKHWKALLADAGIEDLRLHDLRRSLGSWAAMGGTSLPIIGKMLGHKTSQATSVYAHLQTGPVALAMEAATAAMQAQGKVVDRLPPLPPSE</sequence>
<dbReference type="RefSeq" id="WP_106759128.1">
    <property type="nucleotide sequence ID" value="NZ_PXWF02000272.1"/>
</dbReference>
<dbReference type="CDD" id="cd00796">
    <property type="entry name" value="INT_Rci_Hp1_C"/>
    <property type="match status" value="1"/>
</dbReference>
<dbReference type="GO" id="GO:0015074">
    <property type="term" value="P:DNA integration"/>
    <property type="evidence" value="ECO:0007669"/>
    <property type="project" value="UniProtKB-KW"/>
</dbReference>